<organism evidence="1 2">
    <name type="scientific">Sphingomonas vulcanisoli</name>
    <dbReference type="NCBI Taxonomy" id="1658060"/>
    <lineage>
        <taxon>Bacteria</taxon>
        <taxon>Pseudomonadati</taxon>
        <taxon>Pseudomonadota</taxon>
        <taxon>Alphaproteobacteria</taxon>
        <taxon>Sphingomonadales</taxon>
        <taxon>Sphingomonadaceae</taxon>
        <taxon>Sphingomonas</taxon>
    </lineage>
</organism>
<proteinExistence type="predicted"/>
<dbReference type="SUPFAM" id="SSF55424">
    <property type="entry name" value="FAD/NAD-linked reductases, dimerisation (C-terminal) domain"/>
    <property type="match status" value="1"/>
</dbReference>
<evidence type="ECO:0000313" key="2">
    <source>
        <dbReference type="Proteomes" id="UP000727456"/>
    </source>
</evidence>
<evidence type="ECO:0008006" key="3">
    <source>
        <dbReference type="Google" id="ProtNLM"/>
    </source>
</evidence>
<keyword evidence="2" id="KW-1185">Reference proteome</keyword>
<accession>A0ABX0TVM7</accession>
<reference evidence="1 2" key="1">
    <citation type="submission" date="2020-03" db="EMBL/GenBank/DDBJ databases">
        <title>Genomic Encyclopedia of Type Strains, Phase III (KMG-III): the genomes of soil and plant-associated and newly described type strains.</title>
        <authorList>
            <person name="Whitman W."/>
        </authorList>
    </citation>
    <scope>NUCLEOTIDE SEQUENCE [LARGE SCALE GENOMIC DNA]</scope>
    <source>
        <strain evidence="1 2">CECT 8804</strain>
    </source>
</reference>
<dbReference type="InterPro" id="IPR016156">
    <property type="entry name" value="FAD/NAD-linked_Rdtase_dimer_sf"/>
</dbReference>
<dbReference type="EMBL" id="JAAOZC010000012">
    <property type="protein sequence ID" value="NIJ09553.1"/>
    <property type="molecule type" value="Genomic_DNA"/>
</dbReference>
<name>A0ABX0TVM7_9SPHN</name>
<comment type="caution">
    <text evidence="1">The sequence shown here is derived from an EMBL/GenBank/DDBJ whole genome shotgun (WGS) entry which is preliminary data.</text>
</comment>
<evidence type="ECO:0000313" key="1">
    <source>
        <dbReference type="EMBL" id="NIJ09553.1"/>
    </source>
</evidence>
<dbReference type="Proteomes" id="UP000727456">
    <property type="component" value="Unassembled WGS sequence"/>
</dbReference>
<sequence>MAMVLLGLTADDLLDRPFYHPTFEEGLKPALRSICKQVGVQLPDVSDEGGPPGA</sequence>
<protein>
    <recommendedName>
        <fullName evidence="3">Pyridine nucleotide-disulphide oxidoreductase dimerisation domain-containing protein</fullName>
    </recommendedName>
</protein>
<dbReference type="Gene3D" id="3.30.390.30">
    <property type="match status" value="1"/>
</dbReference>
<dbReference type="RefSeq" id="WP_243843508.1">
    <property type="nucleotide sequence ID" value="NZ_JAAOZC010000012.1"/>
</dbReference>
<gene>
    <name evidence="1" type="ORF">FHS31_003186</name>
</gene>